<keyword evidence="2" id="KW-1185">Reference proteome</keyword>
<organism evidence="1 2">
    <name type="scientific">Mesorhizobium alhagi CCNWXJ12-2</name>
    <dbReference type="NCBI Taxonomy" id="1107882"/>
    <lineage>
        <taxon>Bacteria</taxon>
        <taxon>Pseudomonadati</taxon>
        <taxon>Pseudomonadota</taxon>
        <taxon>Alphaproteobacteria</taxon>
        <taxon>Hyphomicrobiales</taxon>
        <taxon>Phyllobacteriaceae</taxon>
        <taxon>Allomesorhizobium</taxon>
    </lineage>
</organism>
<evidence type="ECO:0000313" key="1">
    <source>
        <dbReference type="EMBL" id="EHK59340.1"/>
    </source>
</evidence>
<accession>H0HIV9</accession>
<protein>
    <submittedName>
        <fullName evidence="1">Uncharacterized protein</fullName>
    </submittedName>
</protein>
<sequence length="33" mass="3686">MAKAPATALAVGPKNAKREKMAQARFLLFWGRR</sequence>
<dbReference type="AlphaFoldDB" id="H0HIV9"/>
<dbReference type="Proteomes" id="UP000003250">
    <property type="component" value="Unassembled WGS sequence"/>
</dbReference>
<evidence type="ECO:0000313" key="2">
    <source>
        <dbReference type="Proteomes" id="UP000003250"/>
    </source>
</evidence>
<reference evidence="1 2" key="1">
    <citation type="journal article" date="2012" name="J. Bacteriol.">
        <title>Draft Genome Sequence of Mesorhizobium alhagi CCNWXJ12-2T, a Novel Salt-Resistant Species Isolated from the Desert of Northwestern China.</title>
        <authorList>
            <person name="Zhou M."/>
            <person name="Chen W."/>
            <person name="Chen H."/>
            <person name="Wei G."/>
        </authorList>
    </citation>
    <scope>NUCLEOTIDE SEQUENCE [LARGE SCALE GENOMIC DNA]</scope>
    <source>
        <strain evidence="1 2">CCNWXJ12-2</strain>
    </source>
</reference>
<proteinExistence type="predicted"/>
<name>H0HIV9_9HYPH</name>
<gene>
    <name evidence="1" type="ORF">MAXJ12_00317</name>
</gene>
<dbReference type="EMBL" id="AHAM01000004">
    <property type="protein sequence ID" value="EHK59340.1"/>
    <property type="molecule type" value="Genomic_DNA"/>
</dbReference>